<sequence length="498" mass="56628">MNKNFTKDVNDDYSSSLHQDELSSYDLSSSGPSSFDLSSIDPSSSDPSSTNPSSSDPPSSCQSSTIKRKLNSLINNRNKLRKTNTTANLLADSIDPQIFNLGFGIKAKLEDTGFTQFVLNIETGVISLLKTDGILKITNASKTKMQVVKTGISQIRTPYNFSRIDSNTRNLDDLKMKAEFLKKETKPLSSSATKVAFDLFKILPHIKKLPNLPPIRDENILNNGQYRKKLWEYLNSIEDVSKFQFFNGTLKVETKQIENPLSGAPHQFVEKIISSSEFGILSGMQASTEIMLSSPTVHTISYLLTLENGERLTKRKEIIKNLSAHIWYSIDSQTKDRASQDIARRRLLRFHLITLQSIRKLEMYCALKPRKKHETIKSKAVRKIIKRSNNKLTGKSLTLIIQRAHRIERLLNLAESDWRFLDVYEELTPCFFTSTINSCDNFEIFLELAKSNTTIDSYDAETRYKNWKKSESTSRAEQFNNACEQAGVNIRISFEDLE</sequence>
<comment type="caution">
    <text evidence="2">The sequence shown here is derived from an EMBL/GenBank/DDBJ whole genome shotgun (WGS) entry which is preliminary data.</text>
</comment>
<organism evidence="2 3">
    <name type="scientific">Glomus cerebriforme</name>
    <dbReference type="NCBI Taxonomy" id="658196"/>
    <lineage>
        <taxon>Eukaryota</taxon>
        <taxon>Fungi</taxon>
        <taxon>Fungi incertae sedis</taxon>
        <taxon>Mucoromycota</taxon>
        <taxon>Glomeromycotina</taxon>
        <taxon>Glomeromycetes</taxon>
        <taxon>Glomerales</taxon>
        <taxon>Glomeraceae</taxon>
        <taxon>Glomus</taxon>
    </lineage>
</organism>
<proteinExistence type="predicted"/>
<evidence type="ECO:0000313" key="3">
    <source>
        <dbReference type="Proteomes" id="UP000265703"/>
    </source>
</evidence>
<evidence type="ECO:0000313" key="2">
    <source>
        <dbReference type="EMBL" id="RIA78888.1"/>
    </source>
</evidence>
<reference evidence="2 3" key="1">
    <citation type="submission" date="2018-06" db="EMBL/GenBank/DDBJ databases">
        <title>Comparative genomics reveals the genomic features of Rhizophagus irregularis, R. cerebriforme, R. diaphanum and Gigaspora rosea, and their symbiotic lifestyle signature.</title>
        <authorList>
            <person name="Morin E."/>
            <person name="San Clemente H."/>
            <person name="Chen E.C.H."/>
            <person name="De La Providencia I."/>
            <person name="Hainaut M."/>
            <person name="Kuo A."/>
            <person name="Kohler A."/>
            <person name="Murat C."/>
            <person name="Tang N."/>
            <person name="Roy S."/>
            <person name="Loubradou J."/>
            <person name="Henrissat B."/>
            <person name="Grigoriev I.V."/>
            <person name="Corradi N."/>
            <person name="Roux C."/>
            <person name="Martin F.M."/>
        </authorList>
    </citation>
    <scope>NUCLEOTIDE SEQUENCE [LARGE SCALE GENOMIC DNA]</scope>
    <source>
        <strain evidence="2 3">DAOM 227022</strain>
    </source>
</reference>
<dbReference type="AlphaFoldDB" id="A0A397RYW4"/>
<name>A0A397RYW4_9GLOM</name>
<dbReference type="OrthoDB" id="2439778at2759"/>
<feature type="compositionally biased region" description="Low complexity" evidence="1">
    <location>
        <begin position="22"/>
        <end position="64"/>
    </location>
</feature>
<evidence type="ECO:0000256" key="1">
    <source>
        <dbReference type="SAM" id="MobiDB-lite"/>
    </source>
</evidence>
<accession>A0A397RYW4</accession>
<feature type="region of interest" description="Disordered" evidence="1">
    <location>
        <begin position="20"/>
        <end position="65"/>
    </location>
</feature>
<protein>
    <submittedName>
        <fullName evidence="2">Uncharacterized protein</fullName>
    </submittedName>
</protein>
<dbReference type="EMBL" id="QKYT01001876">
    <property type="protein sequence ID" value="RIA78888.1"/>
    <property type="molecule type" value="Genomic_DNA"/>
</dbReference>
<keyword evidence="3" id="KW-1185">Reference proteome</keyword>
<gene>
    <name evidence="2" type="ORF">C1645_165084</name>
</gene>
<dbReference type="Proteomes" id="UP000265703">
    <property type="component" value="Unassembled WGS sequence"/>
</dbReference>